<name>A0ACB5SR90_AMBMO</name>
<protein>
    <submittedName>
        <fullName evidence="1">Unnamed protein product</fullName>
    </submittedName>
</protein>
<reference evidence="1" key="1">
    <citation type="submission" date="2023-04" db="EMBL/GenBank/DDBJ databases">
        <title>Ambrosiozyma monospora NBRC 10751.</title>
        <authorList>
            <person name="Ichikawa N."/>
            <person name="Sato H."/>
            <person name="Tonouchi N."/>
        </authorList>
    </citation>
    <scope>NUCLEOTIDE SEQUENCE</scope>
    <source>
        <strain evidence="1">NBRC 10751</strain>
    </source>
</reference>
<evidence type="ECO:0000313" key="1">
    <source>
        <dbReference type="EMBL" id="GME70522.1"/>
    </source>
</evidence>
<comment type="caution">
    <text evidence="1">The sequence shown here is derived from an EMBL/GenBank/DDBJ whole genome shotgun (WGS) entry which is preliminary data.</text>
</comment>
<accession>A0ACB5SR90</accession>
<evidence type="ECO:0000313" key="2">
    <source>
        <dbReference type="Proteomes" id="UP001165064"/>
    </source>
</evidence>
<dbReference type="Proteomes" id="UP001165064">
    <property type="component" value="Unassembled WGS sequence"/>
</dbReference>
<organism evidence="1 2">
    <name type="scientific">Ambrosiozyma monospora</name>
    <name type="common">Yeast</name>
    <name type="synonym">Endomycopsis monosporus</name>
    <dbReference type="NCBI Taxonomy" id="43982"/>
    <lineage>
        <taxon>Eukaryota</taxon>
        <taxon>Fungi</taxon>
        <taxon>Dikarya</taxon>
        <taxon>Ascomycota</taxon>
        <taxon>Saccharomycotina</taxon>
        <taxon>Pichiomycetes</taxon>
        <taxon>Pichiales</taxon>
        <taxon>Pichiaceae</taxon>
        <taxon>Ambrosiozyma</taxon>
    </lineage>
</organism>
<keyword evidence="2" id="KW-1185">Reference proteome</keyword>
<sequence length="212" mass="24186">MGPKRFNIHKKWGAPPLPLPIVKDLVSEIHFQCIDCPDTFHSYKEVCQHLDAKKQENKEPGKHLGIEGPNMGAIACEKCHCSEIHQLHAMTVGGTMLFMYCSGCLDEAKEDYDDGDLQIIAFDDENGDLFYSRCQEFHYFREMACVRCTSTWMMNACAKSVLCDKCIKNDNSLVDQPRVSDSDDGFLATLFQDPSFGEFTAQTDTRRRRRRV</sequence>
<proteinExistence type="predicted"/>
<gene>
    <name evidence="1" type="ORF">Amon02_000022600</name>
</gene>
<dbReference type="EMBL" id="BSXS01000052">
    <property type="protein sequence ID" value="GME70522.1"/>
    <property type="molecule type" value="Genomic_DNA"/>
</dbReference>